<feature type="compositionally biased region" description="Gly residues" evidence="1">
    <location>
        <begin position="419"/>
        <end position="429"/>
    </location>
</feature>
<organism evidence="2 3">
    <name type="scientific">Micromonospora lupini str. Lupac 08</name>
    <dbReference type="NCBI Taxonomy" id="1150864"/>
    <lineage>
        <taxon>Bacteria</taxon>
        <taxon>Bacillati</taxon>
        <taxon>Actinomycetota</taxon>
        <taxon>Actinomycetes</taxon>
        <taxon>Micromonosporales</taxon>
        <taxon>Micromonosporaceae</taxon>
        <taxon>Micromonospora</taxon>
    </lineage>
</organism>
<proteinExistence type="predicted"/>
<feature type="compositionally biased region" description="Basic residues" evidence="1">
    <location>
        <begin position="448"/>
        <end position="457"/>
    </location>
</feature>
<feature type="compositionally biased region" description="Basic and acidic residues" evidence="1">
    <location>
        <begin position="392"/>
        <end position="402"/>
    </location>
</feature>
<evidence type="ECO:0000256" key="1">
    <source>
        <dbReference type="SAM" id="MobiDB-lite"/>
    </source>
</evidence>
<feature type="compositionally biased region" description="Low complexity" evidence="1">
    <location>
        <begin position="235"/>
        <end position="244"/>
    </location>
</feature>
<protein>
    <submittedName>
        <fullName evidence="2">Uncharacterized protein</fullName>
    </submittedName>
</protein>
<feature type="compositionally biased region" description="Basic and acidic residues" evidence="1">
    <location>
        <begin position="346"/>
        <end position="358"/>
    </location>
</feature>
<sequence length="516" mass="52098">MPPRRRPRRWLAGRLRSAAGAVQRLAGRVETTGVPAEAPRRLGEPPAHWLNLVAAHAPGLLRELDLDPSHPTTAWVGGRDDHPGWSDADDVASTAPRQSMMEGQLGSVEEESWSHGDRAGLRAPGTATQPDGRGDRSGDGGRGGRSGRGGRGDRSGDGGGRGGEGGRNGRGGRGGRGPGAAGLDTTGGLDAANGLGTAPGPGTAIGLGSAENRRRAGNLSAAGWPGAAGGFPTVGGSDAAGRADAASRDGRPTGEFGRSSRASGATGRPGRSGIGGALPSDANLSGANLSDANPSSANPSDAGPSDAGPSDAGPSDTDDAIRASGRRGPLPASSDGSRLLPGRLVDGWRRRDQSRRDAAPQSTVSATPAHAVASTPRGDTPSVRGLPPGRPSPREALPREILEDSGPSRGTFLPRSTADGGGRAAGGGWWPDLPGEPARPGGEPGRRHAEHLRRSHRAPGATSGRQSSADTAFRAAEAAVVDPWPELPDDGPLWTVPGAGLDAPHVDRLDREQAGD</sequence>
<name>I0L584_9ACTN</name>
<feature type="compositionally biased region" description="Gly residues" evidence="1">
    <location>
        <begin position="140"/>
        <end position="149"/>
    </location>
</feature>
<dbReference type="Proteomes" id="UP000003448">
    <property type="component" value="Unassembled WGS sequence"/>
</dbReference>
<dbReference type="EMBL" id="CAIE01000031">
    <property type="protein sequence ID" value="CCH18981.1"/>
    <property type="molecule type" value="Genomic_DNA"/>
</dbReference>
<gene>
    <name evidence="2" type="ORF">MILUP08_43897</name>
</gene>
<keyword evidence="3" id="KW-1185">Reference proteome</keyword>
<reference evidence="3" key="1">
    <citation type="journal article" date="2012" name="J. Bacteriol.">
        <title>Genome Sequence of Micromonospora lupini Lupac 08, Isolated from Root Nodules of Lupinus angustifolius.</title>
        <authorList>
            <person name="Alonso-Vega P."/>
            <person name="Normand P."/>
            <person name="Bacigalupe R."/>
            <person name="Pujic P."/>
            <person name="Lajus A."/>
            <person name="Vallenet D."/>
            <person name="Carro L."/>
            <person name="Coll P."/>
            <person name="Trujillo M.E."/>
        </authorList>
    </citation>
    <scope>NUCLEOTIDE SEQUENCE [LARGE SCALE GENOMIC DNA]</scope>
    <source>
        <strain evidence="3">Lupac 08</strain>
    </source>
</reference>
<feature type="region of interest" description="Disordered" evidence="1">
    <location>
        <begin position="72"/>
        <end position="516"/>
    </location>
</feature>
<evidence type="ECO:0000313" key="2">
    <source>
        <dbReference type="EMBL" id="CCH18981.1"/>
    </source>
</evidence>
<comment type="caution">
    <text evidence="2">The sequence shown here is derived from an EMBL/GenBank/DDBJ whole genome shotgun (WGS) entry which is preliminary data.</text>
</comment>
<evidence type="ECO:0000313" key="3">
    <source>
        <dbReference type="Proteomes" id="UP000003448"/>
    </source>
</evidence>
<accession>I0L584</accession>
<dbReference type="AlphaFoldDB" id="I0L584"/>
<feature type="compositionally biased region" description="Gly residues" evidence="1">
    <location>
        <begin position="157"/>
        <end position="180"/>
    </location>
</feature>
<feature type="compositionally biased region" description="Polar residues" evidence="1">
    <location>
        <begin position="282"/>
        <end position="299"/>
    </location>
</feature>
<dbReference type="STRING" id="1150864.MILUP08_43897"/>
<feature type="compositionally biased region" description="Basic and acidic residues" evidence="1">
    <location>
        <begin position="504"/>
        <end position="516"/>
    </location>
</feature>